<evidence type="ECO:0000313" key="9">
    <source>
        <dbReference type="EMBL" id="RMX09060.1"/>
    </source>
</evidence>
<dbReference type="Proteomes" id="UP000281171">
    <property type="component" value="Unassembled WGS sequence"/>
</dbReference>
<evidence type="ECO:0000313" key="7">
    <source>
        <dbReference type="EMBL" id="RMW96234.1"/>
    </source>
</evidence>
<reference evidence="10 11" key="1">
    <citation type="submission" date="2018-10" db="EMBL/GenBank/DDBJ databases">
        <title>Comamonadaceae CDC group NO-1 genome sequencing and assembly.</title>
        <authorList>
            <person name="Bernier A.-M."/>
            <person name="Bernard K."/>
        </authorList>
    </citation>
    <scope>NUCLEOTIDE SEQUENCE [LARGE SCALE GENOMIC DNA]</scope>
    <source>
        <strain evidence="8 10">NML161473</strain>
        <strain evidence="9 12">NML180581</strain>
        <strain evidence="7 11">NML970147</strain>
    </source>
</reference>
<accession>A0A3M6QIF6</accession>
<evidence type="ECO:0000256" key="1">
    <source>
        <dbReference type="ARBA" id="ARBA00004370"/>
    </source>
</evidence>
<organism evidence="9 12">
    <name type="scientific">Allofranklinella schreckenbergeri</name>
    <dbReference type="NCBI Taxonomy" id="1076744"/>
    <lineage>
        <taxon>Bacteria</taxon>
        <taxon>Pseudomonadati</taxon>
        <taxon>Pseudomonadota</taxon>
        <taxon>Betaproteobacteria</taxon>
        <taxon>Burkholderiales</taxon>
        <taxon>Comamonadaceae</taxon>
        <taxon>Allofranklinella</taxon>
    </lineage>
</organism>
<dbReference type="GO" id="GO:0016020">
    <property type="term" value="C:membrane"/>
    <property type="evidence" value="ECO:0007669"/>
    <property type="project" value="UniProtKB-SubCell"/>
</dbReference>
<accession>A0A3M6Q0I6</accession>
<keyword evidence="10" id="KW-1185">Reference proteome</keyword>
<evidence type="ECO:0000256" key="5">
    <source>
        <dbReference type="SAM" id="Phobius"/>
    </source>
</evidence>
<dbReference type="Proteomes" id="UP000267035">
    <property type="component" value="Unassembled WGS sequence"/>
</dbReference>
<accession>A0A3M6R1C5</accession>
<proteinExistence type="predicted"/>
<evidence type="ECO:0000313" key="8">
    <source>
        <dbReference type="EMBL" id="RMX02870.1"/>
    </source>
</evidence>
<evidence type="ECO:0000256" key="3">
    <source>
        <dbReference type="ARBA" id="ARBA00022989"/>
    </source>
</evidence>
<evidence type="ECO:0000256" key="2">
    <source>
        <dbReference type="ARBA" id="ARBA00022692"/>
    </source>
</evidence>
<sequence>MRSALWTLALFACAVAAALFLGSNRATVALFWHPWRIDLSLNLLLVGLALFLALAALLAWAIASVWRMPTEAKIWRDHRHDLAAHHAFARAAEHLAQERWEQALEEAAHVQHLLATLPPPASARETREQQSLLNANAWLREAATRAQTQPLSPSYAVAPHGLDQEH</sequence>
<keyword evidence="4 5" id="KW-0472">Membrane</keyword>
<evidence type="ECO:0000313" key="11">
    <source>
        <dbReference type="Proteomes" id="UP000267521"/>
    </source>
</evidence>
<evidence type="ECO:0000256" key="4">
    <source>
        <dbReference type="ARBA" id="ARBA00023136"/>
    </source>
</evidence>
<feature type="transmembrane region" description="Helical" evidence="5">
    <location>
        <begin position="41"/>
        <end position="66"/>
    </location>
</feature>
<comment type="caution">
    <text evidence="9">The sequence shown here is derived from an EMBL/GenBank/DDBJ whole genome shotgun (WGS) entry which is preliminary data.</text>
</comment>
<evidence type="ECO:0000259" key="6">
    <source>
        <dbReference type="Pfam" id="PF07219"/>
    </source>
</evidence>
<dbReference type="Pfam" id="PF07219">
    <property type="entry name" value="HemY_N"/>
    <property type="match status" value="1"/>
</dbReference>
<name>A0A3M6R1C5_9BURK</name>
<dbReference type="EMBL" id="RDQM01000012">
    <property type="protein sequence ID" value="RMW96234.1"/>
    <property type="molecule type" value="Genomic_DNA"/>
</dbReference>
<keyword evidence="3 5" id="KW-1133">Transmembrane helix</keyword>
<gene>
    <name evidence="9" type="ORF">EBQ24_07650</name>
    <name evidence="8" type="ORF">EBQ25_01290</name>
    <name evidence="7" type="ORF">EBQ26_09725</name>
</gene>
<keyword evidence="2 5" id="KW-0812">Transmembrane</keyword>
<dbReference type="AlphaFoldDB" id="A0A3M6R1C5"/>
<dbReference type="InterPro" id="IPR010817">
    <property type="entry name" value="HemY_N"/>
</dbReference>
<evidence type="ECO:0000313" key="12">
    <source>
        <dbReference type="Proteomes" id="UP000281171"/>
    </source>
</evidence>
<comment type="subcellular location">
    <subcellularLocation>
        <location evidence="1">Membrane</location>
    </subcellularLocation>
</comment>
<feature type="domain" description="HemY N-terminal" evidence="6">
    <location>
        <begin position="28"/>
        <end position="118"/>
    </location>
</feature>
<protein>
    <recommendedName>
        <fullName evidence="6">HemY N-terminal domain-containing protein</fullName>
    </recommendedName>
</protein>
<dbReference type="EMBL" id="RDQK01000017">
    <property type="protein sequence ID" value="RMX09060.1"/>
    <property type="molecule type" value="Genomic_DNA"/>
</dbReference>
<dbReference type="Proteomes" id="UP000267521">
    <property type="component" value="Unassembled WGS sequence"/>
</dbReference>
<dbReference type="RefSeq" id="WP_122238823.1">
    <property type="nucleotide sequence ID" value="NZ_RDQK01000017.1"/>
</dbReference>
<evidence type="ECO:0000313" key="10">
    <source>
        <dbReference type="Proteomes" id="UP000267035"/>
    </source>
</evidence>
<dbReference type="EMBL" id="RDQL01000001">
    <property type="protein sequence ID" value="RMX02870.1"/>
    <property type="molecule type" value="Genomic_DNA"/>
</dbReference>